<dbReference type="Proteomes" id="UP001352852">
    <property type="component" value="Unassembled WGS sequence"/>
</dbReference>
<name>A0ABU7CZJ5_9TELE</name>
<accession>A0ABU7CZJ5</accession>
<gene>
    <name evidence="2" type="ORF">CHARACLAT_010587</name>
</gene>
<evidence type="ECO:0000313" key="2">
    <source>
        <dbReference type="EMBL" id="MED6267285.1"/>
    </source>
</evidence>
<feature type="region of interest" description="Disordered" evidence="1">
    <location>
        <begin position="84"/>
        <end position="146"/>
    </location>
</feature>
<protein>
    <submittedName>
        <fullName evidence="2">Uncharacterized protein</fullName>
    </submittedName>
</protein>
<evidence type="ECO:0000313" key="3">
    <source>
        <dbReference type="Proteomes" id="UP001352852"/>
    </source>
</evidence>
<proteinExistence type="predicted"/>
<reference evidence="2 3" key="1">
    <citation type="submission" date="2021-06" db="EMBL/GenBank/DDBJ databases">
        <authorList>
            <person name="Palmer J.M."/>
        </authorList>
    </citation>
    <scope>NUCLEOTIDE SEQUENCE [LARGE SCALE GENOMIC DNA]</scope>
    <source>
        <strain evidence="2 3">CL_MEX2019</strain>
        <tissue evidence="2">Muscle</tissue>
    </source>
</reference>
<organism evidence="2 3">
    <name type="scientific">Characodon lateralis</name>
    <dbReference type="NCBI Taxonomy" id="208331"/>
    <lineage>
        <taxon>Eukaryota</taxon>
        <taxon>Metazoa</taxon>
        <taxon>Chordata</taxon>
        <taxon>Craniata</taxon>
        <taxon>Vertebrata</taxon>
        <taxon>Euteleostomi</taxon>
        <taxon>Actinopterygii</taxon>
        <taxon>Neopterygii</taxon>
        <taxon>Teleostei</taxon>
        <taxon>Neoteleostei</taxon>
        <taxon>Acanthomorphata</taxon>
        <taxon>Ovalentaria</taxon>
        <taxon>Atherinomorphae</taxon>
        <taxon>Cyprinodontiformes</taxon>
        <taxon>Goodeidae</taxon>
        <taxon>Characodon</taxon>
    </lineage>
</organism>
<keyword evidence="3" id="KW-1185">Reference proteome</keyword>
<sequence length="156" mass="17084">MEVPGSERYVFLNYLIETHWSHWSESFVSITISVQYDFIICLWAQAIYRYQSLFGTFKLLVLVVFHFIRDQVVGAADSVEMPRLPSHQIPSPASSGGAQGVPRPAERHIPSSMSSVSSRWDVSGTPSKQCVQEASDTDAKATSTDSSICGGAAALL</sequence>
<feature type="compositionally biased region" description="Polar residues" evidence="1">
    <location>
        <begin position="124"/>
        <end position="146"/>
    </location>
</feature>
<dbReference type="EMBL" id="JAHUTJ010008877">
    <property type="protein sequence ID" value="MED6267285.1"/>
    <property type="molecule type" value="Genomic_DNA"/>
</dbReference>
<evidence type="ECO:0000256" key="1">
    <source>
        <dbReference type="SAM" id="MobiDB-lite"/>
    </source>
</evidence>
<comment type="caution">
    <text evidence="2">The sequence shown here is derived from an EMBL/GenBank/DDBJ whole genome shotgun (WGS) entry which is preliminary data.</text>
</comment>